<proteinExistence type="predicted"/>
<reference evidence="2 3" key="1">
    <citation type="submission" date="2023-03" db="EMBL/GenBank/DDBJ databases">
        <title>High recombination rates correlate with genetic variation in Cardiocondyla obscurior ants.</title>
        <authorList>
            <person name="Errbii M."/>
        </authorList>
    </citation>
    <scope>NUCLEOTIDE SEQUENCE [LARGE SCALE GENOMIC DNA]</scope>
    <source>
        <strain evidence="2">Alpha-2009</strain>
        <tissue evidence="2">Whole body</tissue>
    </source>
</reference>
<accession>A0AAW2FZ91</accession>
<feature type="compositionally biased region" description="Basic and acidic residues" evidence="1">
    <location>
        <begin position="58"/>
        <end position="76"/>
    </location>
</feature>
<feature type="compositionally biased region" description="Acidic residues" evidence="1">
    <location>
        <begin position="1"/>
        <end position="11"/>
    </location>
</feature>
<sequence length="154" mass="18238">MSESMEVEDMEERGREREENVKLEKEEEKEKKKVGRSLKTDSWRRDRSNSLPIIRPFKKGEKRKEKQNEEKDRQVEKKKIGEAIGLEKRVRLLEIEKEKERKEMRKSNVIIKGMKIREEGQDALKGQVEELVKEMAMKVKVEEMRKIGGINKGG</sequence>
<feature type="compositionally biased region" description="Basic and acidic residues" evidence="1">
    <location>
        <begin position="38"/>
        <end position="48"/>
    </location>
</feature>
<keyword evidence="3" id="KW-1185">Reference proteome</keyword>
<dbReference type="EMBL" id="JADYXP020000007">
    <property type="protein sequence ID" value="KAL0120409.1"/>
    <property type="molecule type" value="Genomic_DNA"/>
</dbReference>
<name>A0AAW2FZ91_9HYME</name>
<comment type="caution">
    <text evidence="2">The sequence shown here is derived from an EMBL/GenBank/DDBJ whole genome shotgun (WGS) entry which is preliminary data.</text>
</comment>
<feature type="region of interest" description="Disordered" evidence="1">
    <location>
        <begin position="1"/>
        <end position="76"/>
    </location>
</feature>
<dbReference type="AlphaFoldDB" id="A0AAW2FZ91"/>
<organism evidence="2 3">
    <name type="scientific">Cardiocondyla obscurior</name>
    <dbReference type="NCBI Taxonomy" id="286306"/>
    <lineage>
        <taxon>Eukaryota</taxon>
        <taxon>Metazoa</taxon>
        <taxon>Ecdysozoa</taxon>
        <taxon>Arthropoda</taxon>
        <taxon>Hexapoda</taxon>
        <taxon>Insecta</taxon>
        <taxon>Pterygota</taxon>
        <taxon>Neoptera</taxon>
        <taxon>Endopterygota</taxon>
        <taxon>Hymenoptera</taxon>
        <taxon>Apocrita</taxon>
        <taxon>Aculeata</taxon>
        <taxon>Formicoidea</taxon>
        <taxon>Formicidae</taxon>
        <taxon>Myrmicinae</taxon>
        <taxon>Cardiocondyla</taxon>
    </lineage>
</organism>
<evidence type="ECO:0000256" key="1">
    <source>
        <dbReference type="SAM" id="MobiDB-lite"/>
    </source>
</evidence>
<gene>
    <name evidence="2" type="ORF">PUN28_008236</name>
</gene>
<dbReference type="Proteomes" id="UP001430953">
    <property type="component" value="Unassembled WGS sequence"/>
</dbReference>
<feature type="compositionally biased region" description="Basic and acidic residues" evidence="1">
    <location>
        <begin position="12"/>
        <end position="31"/>
    </location>
</feature>
<evidence type="ECO:0000313" key="3">
    <source>
        <dbReference type="Proteomes" id="UP001430953"/>
    </source>
</evidence>
<protein>
    <submittedName>
        <fullName evidence="2">Uncharacterized protein</fullName>
    </submittedName>
</protein>
<evidence type="ECO:0000313" key="2">
    <source>
        <dbReference type="EMBL" id="KAL0120409.1"/>
    </source>
</evidence>